<dbReference type="RefSeq" id="WP_317083064.1">
    <property type="nucleotide sequence ID" value="NZ_CP136594.1"/>
</dbReference>
<evidence type="ECO:0000313" key="3">
    <source>
        <dbReference type="Proteomes" id="UP001302429"/>
    </source>
</evidence>
<dbReference type="Proteomes" id="UP001302429">
    <property type="component" value="Chromosome"/>
</dbReference>
<keyword evidence="2" id="KW-0645">Protease</keyword>
<dbReference type="Gene3D" id="3.30.2010.10">
    <property type="entry name" value="Metalloproteases ('zincins'), catalytic domain"/>
    <property type="match status" value="1"/>
</dbReference>
<evidence type="ECO:0000313" key="2">
    <source>
        <dbReference type="EMBL" id="WOE75830.1"/>
    </source>
</evidence>
<accession>A0AA97I2K1</accession>
<keyword evidence="3" id="KW-1185">Reference proteome</keyword>
<proteinExistence type="predicted"/>
<keyword evidence="2" id="KW-0378">Hydrolase</keyword>
<dbReference type="EC" id="3.4.-.-" evidence="2"/>
<sequence length="258" mass="29088">MSRAALTLERLLSRSARAQGGAGNGTSVILDGLEVPVRIKRHPRSRSLSMRIDPKNRGVSLTIAHGVPVSEALAFVHERKDWVTERLERLSEQPVVGDGAELAFRGEPYQVQWRADEGRQPCIIGDQIILGGDKDLIGRRLERWLRNEALETIKADAALYFDRAGIADPPRVGLTNARRRWGSCSTNSGLRIHWRLIMAPDMVRQSVVAHEVAHLRHMDHSADFYAWMDAIYQDNRIAADRWLKRHGHALNQLDFGEA</sequence>
<keyword evidence="2" id="KW-0482">Metalloprotease</keyword>
<dbReference type="EMBL" id="CP136594">
    <property type="protein sequence ID" value="WOE75830.1"/>
    <property type="molecule type" value="Genomic_DNA"/>
</dbReference>
<dbReference type="AlphaFoldDB" id="A0AA97I2K1"/>
<protein>
    <submittedName>
        <fullName evidence="2">SprT family zinc-dependent metalloprotease</fullName>
        <ecNumber evidence="2">3.4.-.-</ecNumber>
    </submittedName>
</protein>
<dbReference type="PANTHER" id="PTHR30399">
    <property type="entry name" value="UNCHARACTERIZED PROTEIN YGJP"/>
    <property type="match status" value="1"/>
</dbReference>
<organism evidence="2 3">
    <name type="scientific">Alterisphingorhabdus coralli</name>
    <dbReference type="NCBI Taxonomy" id="3071408"/>
    <lineage>
        <taxon>Bacteria</taxon>
        <taxon>Pseudomonadati</taxon>
        <taxon>Pseudomonadota</taxon>
        <taxon>Alphaproteobacteria</taxon>
        <taxon>Sphingomonadales</taxon>
        <taxon>Sphingomonadaceae</taxon>
        <taxon>Alterisphingorhabdus (ex Yan et al. 2024)</taxon>
    </lineage>
</organism>
<reference evidence="2 3" key="1">
    <citation type="submission" date="2023-10" db="EMBL/GenBank/DDBJ databases">
        <title>Complete genome sequence of a Sphingomonadaceae bacterium.</title>
        <authorList>
            <person name="Yan C."/>
        </authorList>
    </citation>
    <scope>NUCLEOTIDE SEQUENCE [LARGE SCALE GENOMIC DNA]</scope>
    <source>
        <strain evidence="2 3">SCSIO 66989</strain>
    </source>
</reference>
<name>A0AA97I2K1_9SPHN</name>
<gene>
    <name evidence="2" type="ORF">RB602_03705</name>
</gene>
<dbReference type="InterPro" id="IPR053136">
    <property type="entry name" value="UTP_pyrophosphatase-like"/>
</dbReference>
<dbReference type="PANTHER" id="PTHR30399:SF1">
    <property type="entry name" value="UTP PYROPHOSPHATASE"/>
    <property type="match status" value="1"/>
</dbReference>
<dbReference type="KEGG" id="acoa:RB602_03705"/>
<dbReference type="Pfam" id="PF01863">
    <property type="entry name" value="YgjP-like"/>
    <property type="match status" value="1"/>
</dbReference>
<evidence type="ECO:0000259" key="1">
    <source>
        <dbReference type="Pfam" id="PF01863"/>
    </source>
</evidence>
<dbReference type="CDD" id="cd07344">
    <property type="entry name" value="M48_yhfN_like"/>
    <property type="match status" value="1"/>
</dbReference>
<feature type="domain" description="YgjP-like metallopeptidase" evidence="1">
    <location>
        <begin position="50"/>
        <end position="246"/>
    </location>
</feature>
<dbReference type="GO" id="GO:0008237">
    <property type="term" value="F:metallopeptidase activity"/>
    <property type="evidence" value="ECO:0007669"/>
    <property type="project" value="UniProtKB-KW"/>
</dbReference>
<dbReference type="InterPro" id="IPR002725">
    <property type="entry name" value="YgjP-like_metallopeptidase"/>
</dbReference>